<dbReference type="FunFam" id="3.40.1030.10:FF:000003">
    <property type="entry name" value="Pyrimidine-nucleoside phosphorylase"/>
    <property type="match status" value="1"/>
</dbReference>
<dbReference type="InterPro" id="IPR000053">
    <property type="entry name" value="Thymidine/pyrmidine_PPase"/>
</dbReference>
<keyword evidence="13" id="KW-1185">Reference proteome</keyword>
<evidence type="ECO:0000256" key="3">
    <source>
        <dbReference type="ARBA" id="ARBA00006915"/>
    </source>
</evidence>
<dbReference type="GO" id="GO:0004850">
    <property type="term" value="F:uridine phosphorylase activity"/>
    <property type="evidence" value="ECO:0007669"/>
    <property type="project" value="RHEA"/>
</dbReference>
<evidence type="ECO:0000259" key="11">
    <source>
        <dbReference type="SMART" id="SM00941"/>
    </source>
</evidence>
<keyword evidence="8 12" id="KW-0808">Transferase</keyword>
<dbReference type="SUPFAM" id="SSF47648">
    <property type="entry name" value="Nucleoside phosphorylase/phosphoribosyltransferase N-terminal domain"/>
    <property type="match status" value="1"/>
</dbReference>
<dbReference type="InterPro" id="IPR017459">
    <property type="entry name" value="Glycosyl_Trfase_fam3_N_dom"/>
</dbReference>
<dbReference type="Gene3D" id="3.40.1030.10">
    <property type="entry name" value="Nucleoside phosphorylase/phosphoribosyltransferase catalytic domain"/>
    <property type="match status" value="1"/>
</dbReference>
<dbReference type="PIRSF" id="PIRSF000478">
    <property type="entry name" value="TP_PyNP"/>
    <property type="match status" value="1"/>
</dbReference>
<evidence type="ECO:0000256" key="6">
    <source>
        <dbReference type="ARBA" id="ARBA00014680"/>
    </source>
</evidence>
<dbReference type="Pfam" id="PF00591">
    <property type="entry name" value="Glycos_transf_3"/>
    <property type="match status" value="1"/>
</dbReference>
<feature type="domain" description="Pyrimidine nucleoside phosphorylase C-terminal" evidence="11">
    <location>
        <begin position="345"/>
        <end position="419"/>
    </location>
</feature>
<dbReference type="PROSITE" id="PS00647">
    <property type="entry name" value="THYMID_PHOSPHORYLASE"/>
    <property type="match status" value="1"/>
</dbReference>
<dbReference type="EMBL" id="LT906470">
    <property type="protein sequence ID" value="SNV58949.1"/>
    <property type="molecule type" value="Genomic_DNA"/>
</dbReference>
<dbReference type="PANTHER" id="PTHR10515">
    <property type="entry name" value="THYMIDINE PHOSPHORYLASE"/>
    <property type="match status" value="1"/>
</dbReference>
<evidence type="ECO:0000256" key="1">
    <source>
        <dbReference type="ARBA" id="ARBA00001066"/>
    </source>
</evidence>
<dbReference type="NCBIfam" id="TIGR02644">
    <property type="entry name" value="Y_phosphoryl"/>
    <property type="match status" value="1"/>
</dbReference>
<proteinExistence type="inferred from homology"/>
<evidence type="ECO:0000256" key="8">
    <source>
        <dbReference type="ARBA" id="ARBA00022679"/>
    </source>
</evidence>
<dbReference type="Gene3D" id="1.20.970.10">
    <property type="entry name" value="Transferase, Pyrimidine Nucleoside Phosphorylase, Chain C"/>
    <property type="match status" value="1"/>
</dbReference>
<reference evidence="12 13" key="1">
    <citation type="submission" date="2017-06" db="EMBL/GenBank/DDBJ databases">
        <authorList>
            <consortium name="Pathogen Informatics"/>
        </authorList>
    </citation>
    <scope>NUCLEOTIDE SEQUENCE [LARGE SCALE GENOMIC DNA]</scope>
    <source>
        <strain evidence="12 13">NCTC12018</strain>
    </source>
</reference>
<dbReference type="InterPro" id="IPR035902">
    <property type="entry name" value="Nuc_phospho_transferase"/>
</dbReference>
<gene>
    <name evidence="12" type="primary">pdp</name>
    <name evidence="12" type="ORF">SAMEA44547418_00424</name>
</gene>
<protein>
    <recommendedName>
        <fullName evidence="6">Pyrimidine-nucleoside phosphorylase</fullName>
        <ecNumber evidence="5">2.4.2.2</ecNumber>
    </recommendedName>
</protein>
<evidence type="ECO:0000256" key="2">
    <source>
        <dbReference type="ARBA" id="ARBA00003877"/>
    </source>
</evidence>
<dbReference type="Proteomes" id="UP000214973">
    <property type="component" value="Chromosome 1"/>
</dbReference>
<dbReference type="InterPro" id="IPR018090">
    <property type="entry name" value="Pyrmidine_PPas_bac/euk"/>
</dbReference>
<dbReference type="SUPFAM" id="SSF52418">
    <property type="entry name" value="Nucleoside phosphorylase/phosphoribosyltransferase catalytic domain"/>
    <property type="match status" value="1"/>
</dbReference>
<evidence type="ECO:0000256" key="10">
    <source>
        <dbReference type="ARBA" id="ARBA00048525"/>
    </source>
</evidence>
<comment type="similarity">
    <text evidence="3">Belongs to the thymidine/pyrimidine-nucleoside phosphorylase family.</text>
</comment>
<dbReference type="SMART" id="SM00941">
    <property type="entry name" value="PYNP_C"/>
    <property type="match status" value="1"/>
</dbReference>
<dbReference type="EC" id="2.4.2.2" evidence="5"/>
<sequence length="434" mass="45815">MMRMYDIILKKRAALPLTSEEIHFVISGYVNGDIPDYQVSALLMTIVFNGMNKDELGTLTLEMAKSGHMVDLSSIDGVTVDKHSTGGVGDKTTLIIAPLVAACGGKVAKMSGRGLGHTGGTIDKMESIPGLQTEMKQDAFIEQVNRIGLAVIGQSEGLAPADKKLYALRDVTGTVDSIPLIASSVMSKKLASGAQAILLDVKVGSGAFMKTLDDARQLAQAMVDIGKANGRFVKAILTDMDRPLGHAIGNALEIREVIDTLKGNGPEDLTHECLVMAAHMLVLGKICDYDTAFERVQQALDSGAALERLRLMISAQGGNARVLNDDGLLPVGRYTRDVIAQSNGYITHMNTEQCGVASVMLGAGRTVKDGPIDYGAGIVMHKKTGDAVSKADVIATLYAGDESLLDGAEKTYIDAITIDAVAPGVSNTILGIVE</sequence>
<dbReference type="PANTHER" id="PTHR10515:SF0">
    <property type="entry name" value="THYMIDINE PHOSPHORYLASE"/>
    <property type="match status" value="1"/>
</dbReference>
<dbReference type="AlphaFoldDB" id="A0A239YIJ1"/>
<comment type="catalytic activity">
    <reaction evidence="9">
        <text>uridine + phosphate = alpha-D-ribose 1-phosphate + uracil</text>
        <dbReference type="Rhea" id="RHEA:24388"/>
        <dbReference type="ChEBI" id="CHEBI:16704"/>
        <dbReference type="ChEBI" id="CHEBI:17568"/>
        <dbReference type="ChEBI" id="CHEBI:43474"/>
        <dbReference type="ChEBI" id="CHEBI:57720"/>
        <dbReference type="EC" id="2.4.2.2"/>
    </reaction>
</comment>
<evidence type="ECO:0000313" key="13">
    <source>
        <dbReference type="Proteomes" id="UP000214973"/>
    </source>
</evidence>
<keyword evidence="7 12" id="KW-0328">Glycosyltransferase</keyword>
<dbReference type="InterPro" id="IPR013102">
    <property type="entry name" value="PYNP_C"/>
</dbReference>
<dbReference type="InterPro" id="IPR000312">
    <property type="entry name" value="Glycosyl_Trfase_fam3"/>
</dbReference>
<dbReference type="NCBIfam" id="NF004490">
    <property type="entry name" value="PRK05820.1"/>
    <property type="match status" value="1"/>
</dbReference>
<organism evidence="12 13">
    <name type="scientific">Veillonella rodentium</name>
    <dbReference type="NCBI Taxonomy" id="248315"/>
    <lineage>
        <taxon>Bacteria</taxon>
        <taxon>Bacillati</taxon>
        <taxon>Bacillota</taxon>
        <taxon>Negativicutes</taxon>
        <taxon>Veillonellales</taxon>
        <taxon>Veillonellaceae</taxon>
        <taxon>Veillonella</taxon>
    </lineage>
</organism>
<evidence type="ECO:0000313" key="12">
    <source>
        <dbReference type="EMBL" id="SNV58949.1"/>
    </source>
</evidence>
<dbReference type="InterPro" id="IPR036320">
    <property type="entry name" value="Glycosyl_Trfase_fam3_N_dom_sf"/>
</dbReference>
<evidence type="ECO:0000256" key="7">
    <source>
        <dbReference type="ARBA" id="ARBA00022676"/>
    </source>
</evidence>
<dbReference type="InterPro" id="IPR036566">
    <property type="entry name" value="PYNP-like_C_sf"/>
</dbReference>
<comment type="function">
    <text evidence="2">Catalyzes phosphorolysis of the pyrimidine nucleosides uridine, thymidine and 2'-deoxyuridine with the formation of the corresponding pyrimidine base and ribose-1-phosphate.</text>
</comment>
<dbReference type="KEGG" id="vrm:44547418_00424"/>
<dbReference type="Pfam" id="PF07831">
    <property type="entry name" value="PYNP_C"/>
    <property type="match status" value="1"/>
</dbReference>
<evidence type="ECO:0000256" key="9">
    <source>
        <dbReference type="ARBA" id="ARBA00048453"/>
    </source>
</evidence>
<dbReference type="GO" id="GO:0005829">
    <property type="term" value="C:cytosol"/>
    <property type="evidence" value="ECO:0007669"/>
    <property type="project" value="TreeGrafter"/>
</dbReference>
<dbReference type="GO" id="GO:0047847">
    <property type="term" value="F:deoxyuridine phosphorylase activity"/>
    <property type="evidence" value="ECO:0007669"/>
    <property type="project" value="RHEA"/>
</dbReference>
<dbReference type="GO" id="GO:0006206">
    <property type="term" value="P:pyrimidine nucleobase metabolic process"/>
    <property type="evidence" value="ECO:0007669"/>
    <property type="project" value="InterPro"/>
</dbReference>
<comment type="catalytic activity">
    <reaction evidence="10">
        <text>thymidine + phosphate = 2-deoxy-alpha-D-ribose 1-phosphate + thymine</text>
        <dbReference type="Rhea" id="RHEA:16037"/>
        <dbReference type="ChEBI" id="CHEBI:17748"/>
        <dbReference type="ChEBI" id="CHEBI:17821"/>
        <dbReference type="ChEBI" id="CHEBI:43474"/>
        <dbReference type="ChEBI" id="CHEBI:57259"/>
        <dbReference type="EC" id="2.4.2.2"/>
    </reaction>
</comment>
<name>A0A239YIJ1_9FIRM</name>
<evidence type="ECO:0000256" key="4">
    <source>
        <dbReference type="ARBA" id="ARBA00011738"/>
    </source>
</evidence>
<dbReference type="Gene3D" id="3.90.1170.30">
    <property type="entry name" value="Pyrimidine nucleoside phosphorylase-like, C-terminal domain"/>
    <property type="match status" value="1"/>
</dbReference>
<dbReference type="SUPFAM" id="SSF54680">
    <property type="entry name" value="Pyrimidine nucleoside phosphorylase C-terminal domain"/>
    <property type="match status" value="1"/>
</dbReference>
<dbReference type="GO" id="GO:0004645">
    <property type="term" value="F:1,4-alpha-oligoglucan phosphorylase activity"/>
    <property type="evidence" value="ECO:0007669"/>
    <property type="project" value="InterPro"/>
</dbReference>
<dbReference type="Pfam" id="PF02885">
    <property type="entry name" value="Glycos_trans_3N"/>
    <property type="match status" value="1"/>
</dbReference>
<dbReference type="InterPro" id="IPR017872">
    <property type="entry name" value="Pyrmidine_PPase_CS"/>
</dbReference>
<comment type="subunit">
    <text evidence="4">Homodimer.</text>
</comment>
<dbReference type="GO" id="GO:0006213">
    <property type="term" value="P:pyrimidine nucleoside metabolic process"/>
    <property type="evidence" value="ECO:0007669"/>
    <property type="project" value="InterPro"/>
</dbReference>
<dbReference type="NCBIfam" id="NF004747">
    <property type="entry name" value="PRK06078.1"/>
    <property type="match status" value="1"/>
</dbReference>
<dbReference type="GO" id="GO:0009032">
    <property type="term" value="F:thymidine phosphorylase activity"/>
    <property type="evidence" value="ECO:0007669"/>
    <property type="project" value="RHEA"/>
</dbReference>
<comment type="catalytic activity">
    <reaction evidence="1">
        <text>2'-deoxyuridine + phosphate = 2-deoxy-alpha-D-ribose 1-phosphate + uracil</text>
        <dbReference type="Rhea" id="RHEA:22824"/>
        <dbReference type="ChEBI" id="CHEBI:16450"/>
        <dbReference type="ChEBI" id="CHEBI:17568"/>
        <dbReference type="ChEBI" id="CHEBI:43474"/>
        <dbReference type="ChEBI" id="CHEBI:57259"/>
        <dbReference type="EC" id="2.4.2.2"/>
    </reaction>
</comment>
<evidence type="ECO:0000256" key="5">
    <source>
        <dbReference type="ARBA" id="ARBA00011889"/>
    </source>
</evidence>
<accession>A0A239YIJ1</accession>